<evidence type="ECO:0000256" key="2">
    <source>
        <dbReference type="SAM" id="Phobius"/>
    </source>
</evidence>
<gene>
    <name evidence="3" type="ORF">HNR73_002351</name>
</gene>
<accession>A0A841FB55</accession>
<evidence type="ECO:0008006" key="5">
    <source>
        <dbReference type="Google" id="ProtNLM"/>
    </source>
</evidence>
<feature type="region of interest" description="Disordered" evidence="1">
    <location>
        <begin position="50"/>
        <end position="97"/>
    </location>
</feature>
<evidence type="ECO:0000256" key="1">
    <source>
        <dbReference type="SAM" id="MobiDB-lite"/>
    </source>
</evidence>
<proteinExistence type="predicted"/>
<dbReference type="RefSeq" id="WP_184787350.1">
    <property type="nucleotide sequence ID" value="NZ_BONT01000088.1"/>
</dbReference>
<keyword evidence="2" id="KW-1133">Transmembrane helix</keyword>
<feature type="compositionally biased region" description="Low complexity" evidence="1">
    <location>
        <begin position="68"/>
        <end position="97"/>
    </location>
</feature>
<feature type="transmembrane region" description="Helical" evidence="2">
    <location>
        <begin position="97"/>
        <end position="117"/>
    </location>
</feature>
<sequence length="128" mass="12866">MLRSEALRAGRVSGSPSVDQGVDVNSGWKFAAVSAVMTGAVIGGIAEAAAAEPPMMPEQGVAADRGEGWPVVPSGSPSGSGSESPSTGPSESGGSQVGIVGVAALGAGLIPLGAWVWRRRRARREERE</sequence>
<dbReference type="AlphaFoldDB" id="A0A841FB55"/>
<evidence type="ECO:0000313" key="3">
    <source>
        <dbReference type="EMBL" id="MBB6034501.1"/>
    </source>
</evidence>
<dbReference type="EMBL" id="JACHGT010000004">
    <property type="protein sequence ID" value="MBB6034501.1"/>
    <property type="molecule type" value="Genomic_DNA"/>
</dbReference>
<keyword evidence="2" id="KW-0472">Membrane</keyword>
<protein>
    <recommendedName>
        <fullName evidence="5">Gram-positive cocci surface proteins LPxTG domain-containing protein</fullName>
    </recommendedName>
</protein>
<dbReference type="Proteomes" id="UP000548476">
    <property type="component" value="Unassembled WGS sequence"/>
</dbReference>
<name>A0A841FB55_9ACTN</name>
<organism evidence="3 4">
    <name type="scientific">Phytomonospora endophytica</name>
    <dbReference type="NCBI Taxonomy" id="714109"/>
    <lineage>
        <taxon>Bacteria</taxon>
        <taxon>Bacillati</taxon>
        <taxon>Actinomycetota</taxon>
        <taxon>Actinomycetes</taxon>
        <taxon>Micromonosporales</taxon>
        <taxon>Micromonosporaceae</taxon>
        <taxon>Phytomonospora</taxon>
    </lineage>
</organism>
<evidence type="ECO:0000313" key="4">
    <source>
        <dbReference type="Proteomes" id="UP000548476"/>
    </source>
</evidence>
<feature type="region of interest" description="Disordered" evidence="1">
    <location>
        <begin position="1"/>
        <end position="23"/>
    </location>
</feature>
<keyword evidence="2" id="KW-0812">Transmembrane</keyword>
<reference evidence="3 4" key="1">
    <citation type="submission" date="2020-08" db="EMBL/GenBank/DDBJ databases">
        <title>Genomic Encyclopedia of Type Strains, Phase IV (KMG-IV): sequencing the most valuable type-strain genomes for metagenomic binning, comparative biology and taxonomic classification.</title>
        <authorList>
            <person name="Goeker M."/>
        </authorList>
    </citation>
    <scope>NUCLEOTIDE SEQUENCE [LARGE SCALE GENOMIC DNA]</scope>
    <source>
        <strain evidence="3 4">YIM 65646</strain>
    </source>
</reference>
<keyword evidence="4" id="KW-1185">Reference proteome</keyword>
<comment type="caution">
    <text evidence="3">The sequence shown here is derived from an EMBL/GenBank/DDBJ whole genome shotgun (WGS) entry which is preliminary data.</text>
</comment>